<evidence type="ECO:0000256" key="1">
    <source>
        <dbReference type="SAM" id="MobiDB-lite"/>
    </source>
</evidence>
<name>A0A4Z2FCW9_9TELE</name>
<dbReference type="EMBL" id="SRLO01001335">
    <property type="protein sequence ID" value="TNN38811.1"/>
    <property type="molecule type" value="Genomic_DNA"/>
</dbReference>
<evidence type="ECO:0000313" key="2">
    <source>
        <dbReference type="EMBL" id="TNN38811.1"/>
    </source>
</evidence>
<reference evidence="2 3" key="1">
    <citation type="submission" date="2019-03" db="EMBL/GenBank/DDBJ databases">
        <title>First draft genome of Liparis tanakae, snailfish: a comprehensive survey of snailfish specific genes.</title>
        <authorList>
            <person name="Kim W."/>
            <person name="Song I."/>
            <person name="Jeong J.-H."/>
            <person name="Kim D."/>
            <person name="Kim S."/>
            <person name="Ryu S."/>
            <person name="Song J.Y."/>
            <person name="Lee S.K."/>
        </authorList>
    </citation>
    <scope>NUCLEOTIDE SEQUENCE [LARGE SCALE GENOMIC DNA]</scope>
    <source>
        <tissue evidence="2">Muscle</tissue>
    </source>
</reference>
<gene>
    <name evidence="2" type="ORF">EYF80_051018</name>
</gene>
<comment type="caution">
    <text evidence="2">The sequence shown here is derived from an EMBL/GenBank/DDBJ whole genome shotgun (WGS) entry which is preliminary data.</text>
</comment>
<feature type="region of interest" description="Disordered" evidence="1">
    <location>
        <begin position="1"/>
        <end position="55"/>
    </location>
</feature>
<keyword evidence="3" id="KW-1185">Reference proteome</keyword>
<sequence>MERRGPCSGDSANGDRGLARHSRGGGRTEEEGRKKVREKEREMREAQRDGEWKRNTCLEMEDSTFGGRLFILRQNDTPPCNESRTTTCRDAVKVINKENQPARCNRTSGLNTASSSLRCRSFSSFKLQSSSSYSDIVPSSSPQISCAAAVSR</sequence>
<evidence type="ECO:0000313" key="3">
    <source>
        <dbReference type="Proteomes" id="UP000314294"/>
    </source>
</evidence>
<feature type="compositionally biased region" description="Basic and acidic residues" evidence="1">
    <location>
        <begin position="26"/>
        <end position="55"/>
    </location>
</feature>
<dbReference type="AlphaFoldDB" id="A0A4Z2FCW9"/>
<protein>
    <submittedName>
        <fullName evidence="2">Uncharacterized protein</fullName>
    </submittedName>
</protein>
<accession>A0A4Z2FCW9</accession>
<proteinExistence type="predicted"/>
<organism evidence="2 3">
    <name type="scientific">Liparis tanakae</name>
    <name type="common">Tanaka's snailfish</name>
    <dbReference type="NCBI Taxonomy" id="230148"/>
    <lineage>
        <taxon>Eukaryota</taxon>
        <taxon>Metazoa</taxon>
        <taxon>Chordata</taxon>
        <taxon>Craniata</taxon>
        <taxon>Vertebrata</taxon>
        <taxon>Euteleostomi</taxon>
        <taxon>Actinopterygii</taxon>
        <taxon>Neopterygii</taxon>
        <taxon>Teleostei</taxon>
        <taxon>Neoteleostei</taxon>
        <taxon>Acanthomorphata</taxon>
        <taxon>Eupercaria</taxon>
        <taxon>Perciformes</taxon>
        <taxon>Cottioidei</taxon>
        <taxon>Cottales</taxon>
        <taxon>Liparidae</taxon>
        <taxon>Liparis</taxon>
    </lineage>
</organism>
<dbReference type="Proteomes" id="UP000314294">
    <property type="component" value="Unassembled WGS sequence"/>
</dbReference>